<evidence type="ECO:0000259" key="3">
    <source>
        <dbReference type="PROSITE" id="PS50110"/>
    </source>
</evidence>
<dbReference type="GO" id="GO:0000160">
    <property type="term" value="P:phosphorelay signal transduction system"/>
    <property type="evidence" value="ECO:0007669"/>
    <property type="project" value="InterPro"/>
</dbReference>
<accession>A0A0P0NXR2</accession>
<feature type="domain" description="Response regulatory" evidence="3">
    <location>
        <begin position="9"/>
        <end position="118"/>
    </location>
</feature>
<organism evidence="4 5">
    <name type="scientific">Caulobacter henricii</name>
    <dbReference type="NCBI Taxonomy" id="69395"/>
    <lineage>
        <taxon>Bacteria</taxon>
        <taxon>Pseudomonadati</taxon>
        <taxon>Pseudomonadota</taxon>
        <taxon>Alphaproteobacteria</taxon>
        <taxon>Caulobacterales</taxon>
        <taxon>Caulobacteraceae</taxon>
        <taxon>Caulobacter</taxon>
    </lineage>
</organism>
<dbReference type="Pfam" id="PF00072">
    <property type="entry name" value="Response_reg"/>
    <property type="match status" value="1"/>
</dbReference>
<gene>
    <name evidence="4" type="ORF">AQ619_04650</name>
</gene>
<dbReference type="PANTHER" id="PTHR44591:SF3">
    <property type="entry name" value="RESPONSE REGULATORY DOMAIN-CONTAINING PROTEIN"/>
    <property type="match status" value="1"/>
</dbReference>
<dbReference type="KEGG" id="chq:AQ619_04650"/>
<dbReference type="PANTHER" id="PTHR44591">
    <property type="entry name" value="STRESS RESPONSE REGULATOR PROTEIN 1"/>
    <property type="match status" value="1"/>
</dbReference>
<evidence type="ECO:0000256" key="2">
    <source>
        <dbReference type="PROSITE-ProRule" id="PRU00169"/>
    </source>
</evidence>
<proteinExistence type="predicted"/>
<dbReference type="Proteomes" id="UP000056905">
    <property type="component" value="Chromosome"/>
</dbReference>
<dbReference type="InterPro" id="IPR011006">
    <property type="entry name" value="CheY-like_superfamily"/>
</dbReference>
<dbReference type="OrthoDB" id="7509750at2"/>
<dbReference type="RefSeq" id="WP_062144938.1">
    <property type="nucleotide sequence ID" value="NZ_CP013002.1"/>
</dbReference>
<protein>
    <recommendedName>
        <fullName evidence="3">Response regulatory domain-containing protein</fullName>
    </recommendedName>
</protein>
<evidence type="ECO:0000313" key="5">
    <source>
        <dbReference type="Proteomes" id="UP000056905"/>
    </source>
</evidence>
<dbReference type="InterPro" id="IPR001789">
    <property type="entry name" value="Sig_transdc_resp-reg_receiver"/>
</dbReference>
<dbReference type="InterPro" id="IPR050595">
    <property type="entry name" value="Bact_response_regulator"/>
</dbReference>
<name>A0A0P0NXR2_9CAUL</name>
<keyword evidence="5" id="KW-1185">Reference proteome</keyword>
<feature type="modified residue" description="4-aspartylphosphate" evidence="2">
    <location>
        <position position="59"/>
    </location>
</feature>
<dbReference type="EMBL" id="CP013002">
    <property type="protein sequence ID" value="ALL12701.1"/>
    <property type="molecule type" value="Genomic_DNA"/>
</dbReference>
<dbReference type="AlphaFoldDB" id="A0A0P0NXR2"/>
<evidence type="ECO:0000256" key="1">
    <source>
        <dbReference type="ARBA" id="ARBA00022553"/>
    </source>
</evidence>
<dbReference type="PROSITE" id="PS50110">
    <property type="entry name" value="RESPONSE_REGULATORY"/>
    <property type="match status" value="1"/>
</dbReference>
<reference evidence="4 5" key="1">
    <citation type="submission" date="2015-10" db="EMBL/GenBank/DDBJ databases">
        <title>Conservation of the essential genome among Caulobacter and Brevundimonas species.</title>
        <authorList>
            <person name="Scott D."/>
            <person name="Ely B."/>
        </authorList>
    </citation>
    <scope>NUCLEOTIDE SEQUENCE [LARGE SCALE GENOMIC DNA]</scope>
    <source>
        <strain evidence="4 5">CB4</strain>
    </source>
</reference>
<dbReference type="STRING" id="69395.AQ619_04650"/>
<evidence type="ECO:0000313" key="4">
    <source>
        <dbReference type="EMBL" id="ALL12701.1"/>
    </source>
</evidence>
<dbReference type="SMART" id="SM00448">
    <property type="entry name" value="REC"/>
    <property type="match status" value="1"/>
</dbReference>
<dbReference type="SUPFAM" id="SSF52172">
    <property type="entry name" value="CheY-like"/>
    <property type="match status" value="1"/>
</dbReference>
<sequence length="120" mass="13053">MTVHMKARHALIIEDEILIAFEMEALLAEQGFTSFDIAESPQDALKKAMARRPDLITADYRIVGGTGVEAVEAIQQQLGDIPVVYVTGNAELVRGREPPVVGKPISPRHLAEACARVFTA</sequence>
<keyword evidence="1 2" id="KW-0597">Phosphoprotein</keyword>
<dbReference type="Gene3D" id="3.40.50.2300">
    <property type="match status" value="1"/>
</dbReference>